<dbReference type="EMBL" id="SPNC01000078">
    <property type="protein sequence ID" value="TFH94890.1"/>
    <property type="molecule type" value="Genomic_DNA"/>
</dbReference>
<evidence type="ECO:0000256" key="2">
    <source>
        <dbReference type="ARBA" id="ARBA00004370"/>
    </source>
</evidence>
<organism evidence="10 11">
    <name type="scientific">Porphyromonas levii</name>
    <dbReference type="NCBI Taxonomy" id="28114"/>
    <lineage>
        <taxon>Bacteria</taxon>
        <taxon>Pseudomonadati</taxon>
        <taxon>Bacteroidota</taxon>
        <taxon>Bacteroidia</taxon>
        <taxon>Bacteroidales</taxon>
        <taxon>Porphyromonadaceae</taxon>
        <taxon>Porphyromonas</taxon>
    </lineage>
</organism>
<dbReference type="RefSeq" id="WP_134849461.1">
    <property type="nucleotide sequence ID" value="NZ_CP197400.1"/>
</dbReference>
<dbReference type="Pfam" id="PF13188">
    <property type="entry name" value="PAS_8"/>
    <property type="match status" value="1"/>
</dbReference>
<dbReference type="GO" id="GO:0004673">
    <property type="term" value="F:protein histidine kinase activity"/>
    <property type="evidence" value="ECO:0007669"/>
    <property type="project" value="UniProtKB-EC"/>
</dbReference>
<dbReference type="Proteomes" id="UP000297225">
    <property type="component" value="Unassembled WGS sequence"/>
</dbReference>
<dbReference type="EC" id="2.7.13.3" evidence="3"/>
<dbReference type="PROSITE" id="PS50885">
    <property type="entry name" value="HAMP"/>
    <property type="match status" value="1"/>
</dbReference>
<dbReference type="AlphaFoldDB" id="A0A4Y8WQN0"/>
<name>A0A4Y8WQN0_9PORP</name>
<evidence type="ECO:0000256" key="6">
    <source>
        <dbReference type="ARBA" id="ARBA00022741"/>
    </source>
</evidence>
<evidence type="ECO:0000256" key="5">
    <source>
        <dbReference type="ARBA" id="ARBA00022679"/>
    </source>
</evidence>
<dbReference type="GO" id="GO:0016020">
    <property type="term" value="C:membrane"/>
    <property type="evidence" value="ECO:0007669"/>
    <property type="project" value="UniProtKB-SubCell"/>
</dbReference>
<comment type="caution">
    <text evidence="10">The sequence shown here is derived from an EMBL/GenBank/DDBJ whole genome shotgun (WGS) entry which is preliminary data.</text>
</comment>
<sequence>MIRVLVILCALQALVLIVLLFFYYRRAVRPMRAIVNGMNLLKAQDFSSRLKKIGQSNADEIVELFNRLMEQLKEERLKLREQNEFLDLLVHASPLGVVVLDYDDRVVQINPAGQKILGVSSGYEGESLRAFSLHSAFDISTVPLKGTDTFYRTDGSIFKVSHAAFVDRGFKRSFYLIEHLTEEVRRAERKAYEKVIRMMAHEVNNSVAGITSILDTSTQILRDEEPELAEALGVCLERCYSMSNFVSRFADVVKVPKVERKLIDLNQLLRDQQSLFESLCGAKQITIEYQLDPEVGELLLDAPLMEQVIINIVKNAIESIPAEGRVLIRTSAQERVLEVIDNGVGIPKEVETKLFSPFFSTKPQGQGIGLLFIQEVLIQHGFSYSLRTDSETSLTHFTLGW</sequence>
<protein>
    <recommendedName>
        <fullName evidence="3">histidine kinase</fullName>
        <ecNumber evidence="3">2.7.13.3</ecNumber>
    </recommendedName>
</protein>
<dbReference type="InterPro" id="IPR003660">
    <property type="entry name" value="HAMP_dom"/>
</dbReference>
<dbReference type="GO" id="GO:0000160">
    <property type="term" value="P:phosphorelay signal transduction system"/>
    <property type="evidence" value="ECO:0007669"/>
    <property type="project" value="UniProtKB-KW"/>
</dbReference>
<keyword evidence="5" id="KW-0808">Transferase</keyword>
<dbReference type="Pfam" id="PF02518">
    <property type="entry name" value="HATPase_c"/>
    <property type="match status" value="1"/>
</dbReference>
<keyword evidence="7" id="KW-0418">Kinase</keyword>
<dbReference type="SUPFAM" id="SSF55874">
    <property type="entry name" value="ATPase domain of HSP90 chaperone/DNA topoisomerase II/histidine kinase"/>
    <property type="match status" value="1"/>
</dbReference>
<evidence type="ECO:0000256" key="8">
    <source>
        <dbReference type="ARBA" id="ARBA00022840"/>
    </source>
</evidence>
<dbReference type="InterPro" id="IPR000014">
    <property type="entry name" value="PAS"/>
</dbReference>
<evidence type="ECO:0000256" key="7">
    <source>
        <dbReference type="ARBA" id="ARBA00022777"/>
    </source>
</evidence>
<dbReference type="GO" id="GO:0005524">
    <property type="term" value="F:ATP binding"/>
    <property type="evidence" value="ECO:0007669"/>
    <property type="project" value="UniProtKB-KW"/>
</dbReference>
<dbReference type="PANTHER" id="PTHR43065">
    <property type="entry name" value="SENSOR HISTIDINE KINASE"/>
    <property type="match status" value="1"/>
</dbReference>
<dbReference type="OrthoDB" id="1931120at2"/>
<comment type="subcellular location">
    <subcellularLocation>
        <location evidence="2">Membrane</location>
    </subcellularLocation>
</comment>
<dbReference type="InterPro" id="IPR004358">
    <property type="entry name" value="Sig_transdc_His_kin-like_C"/>
</dbReference>
<dbReference type="Gene3D" id="3.30.450.20">
    <property type="entry name" value="PAS domain"/>
    <property type="match status" value="1"/>
</dbReference>
<dbReference type="Gene3D" id="6.10.340.10">
    <property type="match status" value="1"/>
</dbReference>
<dbReference type="Gene3D" id="3.30.565.10">
    <property type="entry name" value="Histidine kinase-like ATPase, C-terminal domain"/>
    <property type="match status" value="1"/>
</dbReference>
<reference evidence="10 11" key="1">
    <citation type="submission" date="2019-03" db="EMBL/GenBank/DDBJ databases">
        <title>Porphyromonas levii Isolated from the Uterus of Dairy Cows.</title>
        <authorList>
            <person name="Francis A.M."/>
        </authorList>
    </citation>
    <scope>NUCLEOTIDE SEQUENCE [LARGE SCALE GENOMIC DNA]</scope>
    <source>
        <strain evidence="10 11">AF5678</strain>
    </source>
</reference>
<evidence type="ECO:0000313" key="10">
    <source>
        <dbReference type="EMBL" id="TFH94890.1"/>
    </source>
</evidence>
<dbReference type="InterPro" id="IPR035965">
    <property type="entry name" value="PAS-like_dom_sf"/>
</dbReference>
<dbReference type="PRINTS" id="PR00344">
    <property type="entry name" value="BCTRLSENSOR"/>
</dbReference>
<accession>A0A4Y8WQN0</accession>
<evidence type="ECO:0000256" key="1">
    <source>
        <dbReference type="ARBA" id="ARBA00000085"/>
    </source>
</evidence>
<evidence type="ECO:0000256" key="9">
    <source>
        <dbReference type="ARBA" id="ARBA00023012"/>
    </source>
</evidence>
<keyword evidence="8" id="KW-0067">ATP-binding</keyword>
<evidence type="ECO:0000256" key="3">
    <source>
        <dbReference type="ARBA" id="ARBA00012438"/>
    </source>
</evidence>
<keyword evidence="4" id="KW-0597">Phosphoprotein</keyword>
<dbReference type="PROSITE" id="PS50109">
    <property type="entry name" value="HIS_KIN"/>
    <property type="match status" value="1"/>
</dbReference>
<dbReference type="STRING" id="1122973.GCA_000379925_02143"/>
<dbReference type="InterPro" id="IPR036890">
    <property type="entry name" value="HATPase_C_sf"/>
</dbReference>
<keyword evidence="9" id="KW-0902">Two-component regulatory system</keyword>
<dbReference type="PANTHER" id="PTHR43065:SF10">
    <property type="entry name" value="PEROXIDE STRESS-ACTIVATED HISTIDINE KINASE MAK3"/>
    <property type="match status" value="1"/>
</dbReference>
<gene>
    <name evidence="10" type="ORF">E4P47_05830</name>
</gene>
<dbReference type="SUPFAM" id="SSF55785">
    <property type="entry name" value="PYP-like sensor domain (PAS domain)"/>
    <property type="match status" value="1"/>
</dbReference>
<dbReference type="SMART" id="SM00387">
    <property type="entry name" value="HATPase_c"/>
    <property type="match status" value="1"/>
</dbReference>
<proteinExistence type="predicted"/>
<comment type="catalytic activity">
    <reaction evidence="1">
        <text>ATP + protein L-histidine = ADP + protein N-phospho-L-histidine.</text>
        <dbReference type="EC" id="2.7.13.3"/>
    </reaction>
</comment>
<evidence type="ECO:0000256" key="4">
    <source>
        <dbReference type="ARBA" id="ARBA00022553"/>
    </source>
</evidence>
<dbReference type="InterPro" id="IPR005467">
    <property type="entry name" value="His_kinase_dom"/>
</dbReference>
<dbReference type="InterPro" id="IPR003594">
    <property type="entry name" value="HATPase_dom"/>
</dbReference>
<evidence type="ECO:0000313" key="11">
    <source>
        <dbReference type="Proteomes" id="UP000297225"/>
    </source>
</evidence>
<keyword evidence="11" id="KW-1185">Reference proteome</keyword>
<keyword evidence="6" id="KW-0547">Nucleotide-binding</keyword>